<accession>A0A0D1JDQ8</accession>
<feature type="domain" description="Resolvase/invertase-type recombinase catalytic" evidence="2">
    <location>
        <begin position="2"/>
        <end position="148"/>
    </location>
</feature>
<dbReference type="PROSITE" id="PS51737">
    <property type="entry name" value="RECOMBINASE_DNA_BIND"/>
    <property type="match status" value="1"/>
</dbReference>
<dbReference type="AlphaFoldDB" id="A0A0D1JDQ8"/>
<evidence type="ECO:0000313" key="4">
    <source>
        <dbReference type="EMBL" id="KIU10549.1"/>
    </source>
</evidence>
<feature type="domain" description="Recombinase" evidence="3">
    <location>
        <begin position="156"/>
        <end position="295"/>
    </location>
</feature>
<dbReference type="GO" id="GO:0003677">
    <property type="term" value="F:DNA binding"/>
    <property type="evidence" value="ECO:0007669"/>
    <property type="project" value="InterPro"/>
</dbReference>
<dbReference type="GO" id="GO:0000150">
    <property type="term" value="F:DNA strand exchange activity"/>
    <property type="evidence" value="ECO:0007669"/>
    <property type="project" value="InterPro"/>
</dbReference>
<dbReference type="InterPro" id="IPR011109">
    <property type="entry name" value="DNA_bind_recombinase_dom"/>
</dbReference>
<dbReference type="Gene3D" id="3.40.50.1390">
    <property type="entry name" value="Resolvase, N-terminal catalytic domain"/>
    <property type="match status" value="1"/>
</dbReference>
<dbReference type="InterPro" id="IPR006119">
    <property type="entry name" value="Resolv_N"/>
</dbReference>
<protein>
    <submittedName>
        <fullName evidence="4">Recombinase</fullName>
    </submittedName>
</protein>
<dbReference type="Pfam" id="PF00239">
    <property type="entry name" value="Resolvase"/>
    <property type="match status" value="1"/>
</dbReference>
<dbReference type="EMBL" id="JXBC01000004">
    <property type="protein sequence ID" value="KIU10549.1"/>
    <property type="molecule type" value="Genomic_DNA"/>
</dbReference>
<dbReference type="InterPro" id="IPR050639">
    <property type="entry name" value="SSR_resolvase"/>
</dbReference>
<dbReference type="Gene3D" id="3.90.1750.20">
    <property type="entry name" value="Putative Large Serine Recombinase, Chain B, Domain 2"/>
    <property type="match status" value="1"/>
</dbReference>
<dbReference type="PATRIC" id="fig|1423.173.peg.2660"/>
<dbReference type="PANTHER" id="PTHR30461:SF23">
    <property type="entry name" value="DNA RECOMBINASE-RELATED"/>
    <property type="match status" value="1"/>
</dbReference>
<dbReference type="InterPro" id="IPR036162">
    <property type="entry name" value="Resolvase-like_N_sf"/>
</dbReference>
<dbReference type="Pfam" id="PF13408">
    <property type="entry name" value="Zn_ribbon_recom"/>
    <property type="match status" value="1"/>
</dbReference>
<feature type="coiled-coil region" evidence="1">
    <location>
        <begin position="384"/>
        <end position="411"/>
    </location>
</feature>
<dbReference type="PROSITE" id="PS51736">
    <property type="entry name" value="RECOMBINASES_3"/>
    <property type="match status" value="1"/>
</dbReference>
<comment type="caution">
    <text evidence="4">The sequence shown here is derived from an EMBL/GenBank/DDBJ whole genome shotgun (WGS) entry which is preliminary data.</text>
</comment>
<keyword evidence="1" id="KW-0175">Coiled coil</keyword>
<dbReference type="CDD" id="cd00338">
    <property type="entry name" value="Ser_Recombinase"/>
    <property type="match status" value="1"/>
</dbReference>
<sequence>MKGVLYARVSTQREEQKNSLHNQVVLGESIAKEKGIMIIDRYLDSKSGTGIKSREGIQHLIEDAKARKFDVVIAKSVSRLGRNMLQSLQTADQLERLNIRLILPEDNYDSDTSSTRLMFNLKAVLAEEESAKLSERVKLGLQSSARDGKFASSIPPYGYKINPTTKKLEVDEEFAPTVKKIFNLYLYEGWGMSRIGNYLMKMKVIPPRAAVGIRNGGTRWHQQTIKNILTNPNYTGNLVQHRTESTSRLGQSETYKLRKEVDESKQIVIKNAHPAIISQDVFDSVQALMKAKGQAKSNGRESLFANIAVCGDCGLGMHFRSDRRNGAYVCGGYVKHTSMYCTSHIIEEKKLLEAVKNDITSLVKDHVSIEQLYGLAEKRALTAQASIVSELRKLEKQSEKLSQQFNSLLSLHADGAITTNQFKEKNKEISEQQIVLANRRMELQFKIDEKKDLDKNIQAFKKVIQSFLNLDMSNPQDLKQLLQRLIEKIEVFEGGKIVIHYNLAQ</sequence>
<evidence type="ECO:0000259" key="2">
    <source>
        <dbReference type="PROSITE" id="PS51736"/>
    </source>
</evidence>
<reference evidence="4 5" key="1">
    <citation type="submission" date="2014-12" db="EMBL/GenBank/DDBJ databases">
        <title>Comparative genome analysis of Bacillus coagulans HM-08, Clostridium butyricum HM-68, Bacillus subtilis HM-66 and Bacillus licheniformis BL-09.</title>
        <authorList>
            <person name="Zhang H."/>
        </authorList>
    </citation>
    <scope>NUCLEOTIDE SEQUENCE [LARGE SCALE GENOMIC DNA]</scope>
    <source>
        <strain evidence="4 5">HM-66</strain>
    </source>
</reference>
<dbReference type="SUPFAM" id="SSF53041">
    <property type="entry name" value="Resolvase-like"/>
    <property type="match status" value="1"/>
</dbReference>
<evidence type="ECO:0000259" key="3">
    <source>
        <dbReference type="PROSITE" id="PS51737"/>
    </source>
</evidence>
<dbReference type="SMART" id="SM00857">
    <property type="entry name" value="Resolvase"/>
    <property type="match status" value="1"/>
</dbReference>
<dbReference type="PANTHER" id="PTHR30461">
    <property type="entry name" value="DNA-INVERTASE FROM LAMBDOID PROPHAGE"/>
    <property type="match status" value="1"/>
</dbReference>
<gene>
    <name evidence="4" type="ORF">SC09_Contig25orf00315</name>
</gene>
<dbReference type="InterPro" id="IPR025827">
    <property type="entry name" value="Zn_ribbon_recom_dom"/>
</dbReference>
<name>A0A0D1JDQ8_BACIU</name>
<dbReference type="InterPro" id="IPR038109">
    <property type="entry name" value="DNA_bind_recomb_sf"/>
</dbReference>
<dbReference type="Pfam" id="PF07508">
    <property type="entry name" value="Recombinase"/>
    <property type="match status" value="1"/>
</dbReference>
<evidence type="ECO:0000256" key="1">
    <source>
        <dbReference type="SAM" id="Coils"/>
    </source>
</evidence>
<proteinExistence type="predicted"/>
<evidence type="ECO:0000313" key="5">
    <source>
        <dbReference type="Proteomes" id="UP000032247"/>
    </source>
</evidence>
<dbReference type="Proteomes" id="UP000032247">
    <property type="component" value="Unassembled WGS sequence"/>
</dbReference>
<organism evidence="4 5">
    <name type="scientific">Bacillus subtilis</name>
    <dbReference type="NCBI Taxonomy" id="1423"/>
    <lineage>
        <taxon>Bacteria</taxon>
        <taxon>Bacillati</taxon>
        <taxon>Bacillota</taxon>
        <taxon>Bacilli</taxon>
        <taxon>Bacillales</taxon>
        <taxon>Bacillaceae</taxon>
        <taxon>Bacillus</taxon>
    </lineage>
</organism>